<feature type="compositionally biased region" description="Basic residues" evidence="10">
    <location>
        <begin position="555"/>
        <end position="564"/>
    </location>
</feature>
<evidence type="ECO:0000256" key="3">
    <source>
        <dbReference type="ARBA" id="ARBA00007676"/>
    </source>
</evidence>
<evidence type="ECO:0000313" key="13">
    <source>
        <dbReference type="Proteomes" id="UP001303373"/>
    </source>
</evidence>
<dbReference type="GO" id="GO:0006614">
    <property type="term" value="P:SRP-dependent cotranslational protein targeting to membrane"/>
    <property type="evidence" value="ECO:0007669"/>
    <property type="project" value="UniProtKB-UniRule"/>
</dbReference>
<dbReference type="Pfam" id="PF17004">
    <property type="entry name" value="SRP_TPR_like"/>
    <property type="match status" value="1"/>
</dbReference>
<evidence type="ECO:0000313" key="12">
    <source>
        <dbReference type="EMBL" id="WPH03030.1"/>
    </source>
</evidence>
<evidence type="ECO:0000256" key="2">
    <source>
        <dbReference type="ARBA" id="ARBA00004496"/>
    </source>
</evidence>
<dbReference type="InterPro" id="IPR026270">
    <property type="entry name" value="SRP72"/>
</dbReference>
<keyword evidence="7 9" id="KW-0733">Signal recognition particle</keyword>
<dbReference type="GO" id="GO:0005783">
    <property type="term" value="C:endoplasmic reticulum"/>
    <property type="evidence" value="ECO:0007669"/>
    <property type="project" value="UniProtKB-SubCell"/>
</dbReference>
<dbReference type="Gene3D" id="1.25.40.10">
    <property type="entry name" value="Tetratricopeptide repeat domain"/>
    <property type="match status" value="1"/>
</dbReference>
<dbReference type="GO" id="GO:0043022">
    <property type="term" value="F:ribosome binding"/>
    <property type="evidence" value="ECO:0007669"/>
    <property type="project" value="TreeGrafter"/>
</dbReference>
<comment type="function">
    <text evidence="9">Component of the signal recognition particle (SRP) complex, a ribonucleoprotein complex that mediates the cotranslational targeting of secretory and membrane proteins to the endoplasmic reticulum (ER).</text>
</comment>
<dbReference type="GO" id="GO:0008312">
    <property type="term" value="F:7S RNA binding"/>
    <property type="evidence" value="ECO:0007669"/>
    <property type="project" value="InterPro"/>
</dbReference>
<dbReference type="PANTHER" id="PTHR14094">
    <property type="entry name" value="SIGNAL RECOGNITION PARTICLE 72"/>
    <property type="match status" value="1"/>
</dbReference>
<evidence type="ECO:0000256" key="5">
    <source>
        <dbReference type="ARBA" id="ARBA00022490"/>
    </source>
</evidence>
<feature type="compositionally biased region" description="Basic and acidic residues" evidence="10">
    <location>
        <begin position="565"/>
        <end position="588"/>
    </location>
</feature>
<keyword evidence="8 9" id="KW-0687">Ribonucleoprotein</keyword>
<dbReference type="InterPro" id="IPR031545">
    <property type="entry name" value="SRP72_TPR-like"/>
</dbReference>
<evidence type="ECO:0000256" key="4">
    <source>
        <dbReference type="ARBA" id="ARBA00018350"/>
    </source>
</evidence>
<evidence type="ECO:0000256" key="10">
    <source>
        <dbReference type="SAM" id="MobiDB-lite"/>
    </source>
</evidence>
<dbReference type="Proteomes" id="UP001303373">
    <property type="component" value="Chromosome 9"/>
</dbReference>
<dbReference type="PIRSF" id="PIRSF038922">
    <property type="entry name" value="SRP72"/>
    <property type="match status" value="1"/>
</dbReference>
<dbReference type="PANTHER" id="PTHR14094:SF9">
    <property type="entry name" value="SIGNAL RECOGNITION PARTICLE SUBUNIT SRP72"/>
    <property type="match status" value="1"/>
</dbReference>
<gene>
    <name evidence="12" type="ORF">R9X50_00590400</name>
</gene>
<organism evidence="12 13">
    <name type="scientific">Acrodontium crateriforme</name>
    <dbReference type="NCBI Taxonomy" id="150365"/>
    <lineage>
        <taxon>Eukaryota</taxon>
        <taxon>Fungi</taxon>
        <taxon>Dikarya</taxon>
        <taxon>Ascomycota</taxon>
        <taxon>Pezizomycotina</taxon>
        <taxon>Dothideomycetes</taxon>
        <taxon>Dothideomycetidae</taxon>
        <taxon>Mycosphaerellales</taxon>
        <taxon>Teratosphaeriaceae</taxon>
        <taxon>Acrodontium</taxon>
    </lineage>
</organism>
<evidence type="ECO:0000256" key="1">
    <source>
        <dbReference type="ARBA" id="ARBA00004240"/>
    </source>
</evidence>
<dbReference type="SUPFAM" id="SSF48452">
    <property type="entry name" value="TPR-like"/>
    <property type="match status" value="1"/>
</dbReference>
<sequence length="646" mass="70435">MASSIPALASLLKKSDIEDHDEILKSANHAIKQSKNDLEAQHVKIVSLLNLDRFQDAVHAFETGGDKLKEKASLEYSYALYKTGKSELAAEIAAKGSSRGFQHVEAQARYRTEDFKRSAELYKILGANYENDAEADLKINMGAVDAQLEWNGLGDLVQKKKPAREDLEAFETAYNAACGSIARGEMAQGEILLKRARDLCNALEDLTDEEKVAELLPITVQQIYVLGRQGKTAEADKLAHTIDLSSIPDASTRYIAQVNQAAALEETVNPYLTQRLVTKDVQSLKPDYPFNFQTAILNRNRYATELQALKFDGTAESTATAIKSKPSPNLDAFYNSLSVVNAVATAKGQKGKDALKLIVPLLEKRPKDVGLVLTIVQLYILHGNSNEATATLQKFADGLEKSGDAEALNVRFAPGIVGTLVSLYHNDGRTGHVRLEMSKAASYWRQRSKSKSSGVNGLLKAAGSVLLGSQDSEDHKLAQEIFQELYAQDEGDRYAAAGLSASSKSSSSSALTPIDRLVAKIDIDELENAGIAQLPSSTSATVTTRKRSAEETKPKKTKKMRPRRMPKDYDENKKPDPERWLPLRDRSTYRPKGKKNKARQAMLAQGAAPATDSEGSRPATPGGDVVKGKQSGSAASKNKKKSKGKR</sequence>
<evidence type="ECO:0000259" key="11">
    <source>
        <dbReference type="Pfam" id="PF08492"/>
    </source>
</evidence>
<name>A0AAQ3RBV8_9PEZI</name>
<evidence type="ECO:0000256" key="6">
    <source>
        <dbReference type="ARBA" id="ARBA00022824"/>
    </source>
</evidence>
<proteinExistence type="inferred from homology"/>
<feature type="region of interest" description="Disordered" evidence="10">
    <location>
        <begin position="534"/>
        <end position="646"/>
    </location>
</feature>
<dbReference type="InterPro" id="IPR013699">
    <property type="entry name" value="Signal_recog_part_SRP72_RNA-bd"/>
</dbReference>
<feature type="compositionally biased region" description="Basic residues" evidence="10">
    <location>
        <begin position="637"/>
        <end position="646"/>
    </location>
</feature>
<dbReference type="AlphaFoldDB" id="A0AAQ3RBV8"/>
<evidence type="ECO:0000256" key="8">
    <source>
        <dbReference type="ARBA" id="ARBA00023274"/>
    </source>
</evidence>
<dbReference type="InterPro" id="IPR011990">
    <property type="entry name" value="TPR-like_helical_dom_sf"/>
</dbReference>
<dbReference type="GO" id="GO:0005786">
    <property type="term" value="C:signal recognition particle, endoplasmic reticulum targeting"/>
    <property type="evidence" value="ECO:0007669"/>
    <property type="project" value="UniProtKB-UniRule"/>
</dbReference>
<dbReference type="FunFam" id="1.25.40.10:FF:000512">
    <property type="entry name" value="Signal recognition particle subunit SRP72"/>
    <property type="match status" value="1"/>
</dbReference>
<dbReference type="EMBL" id="CP138588">
    <property type="protein sequence ID" value="WPH03030.1"/>
    <property type="molecule type" value="Genomic_DNA"/>
</dbReference>
<comment type="similarity">
    <text evidence="3 9">Belongs to the SRP72 family.</text>
</comment>
<keyword evidence="13" id="KW-1185">Reference proteome</keyword>
<feature type="domain" description="Signal recognition particle SRP72 subunit RNA-binding" evidence="11">
    <location>
        <begin position="543"/>
        <end position="591"/>
    </location>
</feature>
<feature type="compositionally biased region" description="Polar residues" evidence="10">
    <location>
        <begin position="534"/>
        <end position="543"/>
    </location>
</feature>
<keyword evidence="5 9" id="KW-0963">Cytoplasm</keyword>
<evidence type="ECO:0000256" key="9">
    <source>
        <dbReference type="PIRNR" id="PIRNR038922"/>
    </source>
</evidence>
<protein>
    <recommendedName>
        <fullName evidence="4 9">Signal recognition particle subunit SRP72</fullName>
    </recommendedName>
</protein>
<keyword evidence="6" id="KW-0256">Endoplasmic reticulum</keyword>
<reference evidence="12 13" key="1">
    <citation type="submission" date="2023-11" db="EMBL/GenBank/DDBJ databases">
        <title>An acidophilic fungus is an integral part of prey digestion in a carnivorous sundew plant.</title>
        <authorList>
            <person name="Tsai I.J."/>
        </authorList>
    </citation>
    <scope>NUCLEOTIDE SEQUENCE [LARGE SCALE GENOMIC DNA]</scope>
    <source>
        <strain evidence="12">169a</strain>
    </source>
</reference>
<accession>A0AAQ3RBV8</accession>
<evidence type="ECO:0000256" key="7">
    <source>
        <dbReference type="ARBA" id="ARBA00023135"/>
    </source>
</evidence>
<comment type="subcellular location">
    <subcellularLocation>
        <location evidence="2 9">Cytoplasm</location>
    </subcellularLocation>
    <subcellularLocation>
        <location evidence="1">Endoplasmic reticulum</location>
    </subcellularLocation>
</comment>
<dbReference type="Pfam" id="PF08492">
    <property type="entry name" value="SRP72"/>
    <property type="match status" value="1"/>
</dbReference>
<feature type="compositionally biased region" description="Basic residues" evidence="10">
    <location>
        <begin position="589"/>
        <end position="598"/>
    </location>
</feature>